<dbReference type="Proteomes" id="UP000663722">
    <property type="component" value="Chromosome"/>
</dbReference>
<name>A0A975BF71_9BACT</name>
<dbReference type="RefSeq" id="WP_207680788.1">
    <property type="nucleotide sequence ID" value="NZ_CP061800.1"/>
</dbReference>
<dbReference type="InterPro" id="IPR010982">
    <property type="entry name" value="Lambda_DNA-bd_dom_sf"/>
</dbReference>
<evidence type="ECO:0000256" key="1">
    <source>
        <dbReference type="ARBA" id="ARBA00023125"/>
    </source>
</evidence>
<dbReference type="EMBL" id="CP061800">
    <property type="protein sequence ID" value="QTA84185.1"/>
    <property type="molecule type" value="Genomic_DNA"/>
</dbReference>
<reference evidence="3" key="1">
    <citation type="journal article" date="2021" name="Microb. Physiol.">
        <title>Proteogenomic Insights into the Physiology of Marine, Sulfate-Reducing, Filamentous Desulfonema limicola and Desulfonema magnum.</title>
        <authorList>
            <person name="Schnaars V."/>
            <person name="Wohlbrand L."/>
            <person name="Scheve S."/>
            <person name="Hinrichs C."/>
            <person name="Reinhardt R."/>
            <person name="Rabus R."/>
        </authorList>
    </citation>
    <scope>NUCLEOTIDE SEQUENCE</scope>
    <source>
        <strain evidence="3">4be13</strain>
    </source>
</reference>
<keyword evidence="4" id="KW-1185">Reference proteome</keyword>
<gene>
    <name evidence="3" type="primary">higA1</name>
    <name evidence="3" type="ORF">dnm_001790</name>
</gene>
<dbReference type="PANTHER" id="PTHR36924">
    <property type="entry name" value="ANTITOXIN HIGA-1"/>
    <property type="match status" value="1"/>
</dbReference>
<evidence type="ECO:0000313" key="3">
    <source>
        <dbReference type="EMBL" id="QTA84185.1"/>
    </source>
</evidence>
<dbReference type="AlphaFoldDB" id="A0A975BF71"/>
<organism evidence="3 4">
    <name type="scientific">Desulfonema magnum</name>
    <dbReference type="NCBI Taxonomy" id="45655"/>
    <lineage>
        <taxon>Bacteria</taxon>
        <taxon>Pseudomonadati</taxon>
        <taxon>Thermodesulfobacteriota</taxon>
        <taxon>Desulfobacteria</taxon>
        <taxon>Desulfobacterales</taxon>
        <taxon>Desulfococcaceae</taxon>
        <taxon>Desulfonema</taxon>
    </lineage>
</organism>
<dbReference type="GO" id="GO:0003677">
    <property type="term" value="F:DNA binding"/>
    <property type="evidence" value="ECO:0007669"/>
    <property type="project" value="UniProtKB-KW"/>
</dbReference>
<evidence type="ECO:0000259" key="2">
    <source>
        <dbReference type="PROSITE" id="PS50943"/>
    </source>
</evidence>
<dbReference type="NCBIfam" id="TIGR02607">
    <property type="entry name" value="antidote_HigA"/>
    <property type="match status" value="1"/>
</dbReference>
<dbReference type="Pfam" id="PF01381">
    <property type="entry name" value="HTH_3"/>
    <property type="match status" value="1"/>
</dbReference>
<dbReference type="KEGG" id="dmm:dnm_001790"/>
<dbReference type="Gene3D" id="1.10.260.40">
    <property type="entry name" value="lambda repressor-like DNA-binding domains"/>
    <property type="match status" value="1"/>
</dbReference>
<proteinExistence type="predicted"/>
<dbReference type="InterPro" id="IPR001387">
    <property type="entry name" value="Cro/C1-type_HTH"/>
</dbReference>
<sequence length="103" mass="11387">MTGQNEAGVRCFATRIFYKKGEDIIIPLGLTITEAAGHLKVSRKTLSALLNCKTSLTPEMAVRIAKATGTTPESWLYMQAKSDIWNAEQKAEEIEAFREIIAV</sequence>
<feature type="domain" description="HTH cro/C1-type" evidence="2">
    <location>
        <begin position="28"/>
        <end position="75"/>
    </location>
</feature>
<dbReference type="CDD" id="cd00093">
    <property type="entry name" value="HTH_XRE"/>
    <property type="match status" value="1"/>
</dbReference>
<dbReference type="InterPro" id="IPR013430">
    <property type="entry name" value="Toxin_antidote_HigA"/>
</dbReference>
<dbReference type="PROSITE" id="PS50943">
    <property type="entry name" value="HTH_CROC1"/>
    <property type="match status" value="1"/>
</dbReference>
<accession>A0A975BF71</accession>
<dbReference type="PANTHER" id="PTHR36924:SF1">
    <property type="entry name" value="ANTITOXIN HIGA-1"/>
    <property type="match status" value="1"/>
</dbReference>
<dbReference type="SUPFAM" id="SSF47413">
    <property type="entry name" value="lambda repressor-like DNA-binding domains"/>
    <property type="match status" value="1"/>
</dbReference>
<protein>
    <submittedName>
        <fullName evidence="3">Toxin-antitoxin system, antitoxin component</fullName>
    </submittedName>
</protein>
<evidence type="ECO:0000313" key="4">
    <source>
        <dbReference type="Proteomes" id="UP000663722"/>
    </source>
</evidence>
<keyword evidence="1" id="KW-0238">DNA-binding</keyword>